<dbReference type="Gene3D" id="3.40.50.300">
    <property type="entry name" value="P-loop containing nucleotide triphosphate hydrolases"/>
    <property type="match status" value="1"/>
</dbReference>
<proteinExistence type="predicted"/>
<evidence type="ECO:0000313" key="3">
    <source>
        <dbReference type="Proteomes" id="UP000185944"/>
    </source>
</evidence>
<evidence type="ECO:0000313" key="2">
    <source>
        <dbReference type="EMBL" id="OAG31640.1"/>
    </source>
</evidence>
<dbReference type="AlphaFoldDB" id="A0A177EJT5"/>
<dbReference type="GO" id="GO:0005524">
    <property type="term" value="F:ATP binding"/>
    <property type="evidence" value="ECO:0007669"/>
    <property type="project" value="InterPro"/>
</dbReference>
<evidence type="ECO:0000259" key="1">
    <source>
        <dbReference type="Pfam" id="PF00004"/>
    </source>
</evidence>
<accession>A0A177EJT5</accession>
<dbReference type="Pfam" id="PF00004">
    <property type="entry name" value="AAA"/>
    <property type="match status" value="1"/>
</dbReference>
<dbReference type="GO" id="GO:0016887">
    <property type="term" value="F:ATP hydrolysis activity"/>
    <property type="evidence" value="ECO:0007669"/>
    <property type="project" value="InterPro"/>
</dbReference>
<dbReference type="InterPro" id="IPR027417">
    <property type="entry name" value="P-loop_NTPase"/>
</dbReference>
<dbReference type="OrthoDB" id="10265971at2759"/>
<dbReference type="RefSeq" id="XP_067545241.1">
    <property type="nucleotide sequence ID" value="XM_067687533.1"/>
</dbReference>
<dbReference type="InterPro" id="IPR003959">
    <property type="entry name" value="ATPase_AAA_core"/>
</dbReference>
<keyword evidence="3" id="KW-1185">Reference proteome</keyword>
<organism evidence="2 3">
    <name type="scientific">Nematocida displodere</name>
    <dbReference type="NCBI Taxonomy" id="1805483"/>
    <lineage>
        <taxon>Eukaryota</taxon>
        <taxon>Fungi</taxon>
        <taxon>Fungi incertae sedis</taxon>
        <taxon>Microsporidia</taxon>
        <taxon>Nematocida</taxon>
    </lineage>
</organism>
<feature type="domain" description="ATPase AAA-type core" evidence="1">
    <location>
        <begin position="24"/>
        <end position="56"/>
    </location>
</feature>
<sequence length="256" mass="29078">MDGVPPRKTQEARSALKNAKSSVVVLSGPIGCGKTSLVKSLSAEWSYDLVEIDTLDDYMEHRLCQDMVYLIRLSEVPPRKRNTKYRGMVVETENPYLYRQIRDAVPIHMNKPTQKTSRRLLPLARASMDLNTASAISGMPRPLQQRLVDESDEPCTSFFHFLGRILYHKTDVVPEQVFLLLSQNSALKTLTYLHENLPSFSKDLDALSTVLDQVSVAVSRGCREEDAVLLLAGIWAMERSPPKKFFQIRSSHYHEK</sequence>
<name>A0A177EJT5_9MICR</name>
<reference evidence="2 3" key="1">
    <citation type="submission" date="2016-02" db="EMBL/GenBank/DDBJ databases">
        <title>Discovery of a natural microsporidian pathogen with a broad tissue tropism in Caenorhabditis elegans.</title>
        <authorList>
            <person name="Luallen R.J."/>
            <person name="Reinke A.W."/>
            <person name="Tong L."/>
            <person name="Botts M.R."/>
            <person name="Felix M.-A."/>
            <person name="Troemel E.R."/>
        </authorList>
    </citation>
    <scope>NUCLEOTIDE SEQUENCE [LARGE SCALE GENOMIC DNA]</scope>
    <source>
        <strain evidence="2 3">JUm2807</strain>
    </source>
</reference>
<dbReference type="VEuPathDB" id="MicrosporidiaDB:NEDG_00115"/>
<dbReference type="SUPFAM" id="SSF52540">
    <property type="entry name" value="P-loop containing nucleoside triphosphate hydrolases"/>
    <property type="match status" value="1"/>
</dbReference>
<dbReference type="GeneID" id="93646465"/>
<dbReference type="EMBL" id="LTDL01000014">
    <property type="protein sequence ID" value="OAG31640.1"/>
    <property type="molecule type" value="Genomic_DNA"/>
</dbReference>
<comment type="caution">
    <text evidence="2">The sequence shown here is derived from an EMBL/GenBank/DDBJ whole genome shotgun (WGS) entry which is preliminary data.</text>
</comment>
<gene>
    <name evidence="2" type="ORF">NEDG_00115</name>
</gene>
<protein>
    <recommendedName>
        <fullName evidence="1">ATPase AAA-type core domain-containing protein</fullName>
    </recommendedName>
</protein>
<dbReference type="Proteomes" id="UP000185944">
    <property type="component" value="Unassembled WGS sequence"/>
</dbReference>